<evidence type="ECO:0000313" key="2">
    <source>
        <dbReference type="EMBL" id="KAF2263517.1"/>
    </source>
</evidence>
<dbReference type="Proteomes" id="UP000800093">
    <property type="component" value="Unassembled WGS sequence"/>
</dbReference>
<comment type="caution">
    <text evidence="2">The sequence shown here is derived from an EMBL/GenBank/DDBJ whole genome shotgun (WGS) entry which is preliminary data.</text>
</comment>
<name>A0A9P4N2M1_9PLEO</name>
<accession>A0A9P4N2M1</accession>
<organism evidence="2 3">
    <name type="scientific">Lojkania enalia</name>
    <dbReference type="NCBI Taxonomy" id="147567"/>
    <lineage>
        <taxon>Eukaryota</taxon>
        <taxon>Fungi</taxon>
        <taxon>Dikarya</taxon>
        <taxon>Ascomycota</taxon>
        <taxon>Pezizomycotina</taxon>
        <taxon>Dothideomycetes</taxon>
        <taxon>Pleosporomycetidae</taxon>
        <taxon>Pleosporales</taxon>
        <taxon>Pleosporales incertae sedis</taxon>
        <taxon>Lojkania</taxon>
    </lineage>
</organism>
<keyword evidence="3" id="KW-1185">Reference proteome</keyword>
<proteinExistence type="predicted"/>
<evidence type="ECO:0000313" key="3">
    <source>
        <dbReference type="Proteomes" id="UP000800093"/>
    </source>
</evidence>
<feature type="compositionally biased region" description="Polar residues" evidence="1">
    <location>
        <begin position="195"/>
        <end position="240"/>
    </location>
</feature>
<dbReference type="AlphaFoldDB" id="A0A9P4N2M1"/>
<feature type="region of interest" description="Disordered" evidence="1">
    <location>
        <begin position="148"/>
        <end position="278"/>
    </location>
</feature>
<sequence length="278" mass="29678">MAARTKFFSWSKGRQSTAEPYHRTGGLLPIDTSVGDTGKEPYFLQDGKDTSKPIRRRPVDLNLTIPPDWNSHHVCLTPTSAHHNAALVNSASNLLAVVNDMLRSPALSATFCPRSAAIHKPLPSRPRSVSLPSTPNVPVELPGSILQENQGFPSLPVAGSATQPTMRSVRSGNSLSSSAATKPSPSKVQHKKSLSEASLQRRSKSRPNLVTSPSSTDSKLTTCSVSTNGGQTSSSDSTNARVGADNLLQPSPVIVEGKPWRKSGESSSNRRSDVSFVY</sequence>
<evidence type="ECO:0000256" key="1">
    <source>
        <dbReference type="SAM" id="MobiDB-lite"/>
    </source>
</evidence>
<protein>
    <submittedName>
        <fullName evidence="2">Uncharacterized protein</fullName>
    </submittedName>
</protein>
<feature type="compositionally biased region" description="Basic and acidic residues" evidence="1">
    <location>
        <begin position="258"/>
        <end position="278"/>
    </location>
</feature>
<gene>
    <name evidence="2" type="ORF">CC78DRAFT_271311</name>
</gene>
<feature type="compositionally biased region" description="Low complexity" evidence="1">
    <location>
        <begin position="168"/>
        <end position="187"/>
    </location>
</feature>
<dbReference type="EMBL" id="ML986625">
    <property type="protein sequence ID" value="KAF2263517.1"/>
    <property type="molecule type" value="Genomic_DNA"/>
</dbReference>
<reference evidence="3" key="1">
    <citation type="journal article" date="2020" name="Stud. Mycol.">
        <title>101 Dothideomycetes genomes: A test case for predicting lifestyles and emergence of pathogens.</title>
        <authorList>
            <person name="Haridas S."/>
            <person name="Albert R."/>
            <person name="Binder M."/>
            <person name="Bloem J."/>
            <person name="LaButti K."/>
            <person name="Salamov A."/>
            <person name="Andreopoulos B."/>
            <person name="Baker S."/>
            <person name="Barry K."/>
            <person name="Bills G."/>
            <person name="Bluhm B."/>
            <person name="Cannon C."/>
            <person name="Castanera R."/>
            <person name="Culley D."/>
            <person name="Daum C."/>
            <person name="Ezra D."/>
            <person name="Gonzalez J."/>
            <person name="Henrissat B."/>
            <person name="Kuo A."/>
            <person name="Liang C."/>
            <person name="Lipzen A."/>
            <person name="Lutzoni F."/>
            <person name="Magnuson J."/>
            <person name="Mondo S."/>
            <person name="Nolan M."/>
            <person name="Ohm R."/>
            <person name="Pangilinan J."/>
            <person name="Park H.-J."/>
            <person name="Ramirez L."/>
            <person name="Alfaro M."/>
            <person name="Sun H."/>
            <person name="Tritt A."/>
            <person name="Yoshinaga Y."/>
            <person name="Zwiers L.-H."/>
            <person name="Turgeon B."/>
            <person name="Goodwin S."/>
            <person name="Spatafora J."/>
            <person name="Crous P."/>
            <person name="Grigoriev I."/>
        </authorList>
    </citation>
    <scope>NUCLEOTIDE SEQUENCE [LARGE SCALE GENOMIC DNA]</scope>
    <source>
        <strain evidence="3">CBS 304.66</strain>
    </source>
</reference>
<dbReference type="OrthoDB" id="5431474at2759"/>